<accession>A0A3G9J6J1</accession>
<reference evidence="1 2" key="1">
    <citation type="submission" date="2018-11" db="EMBL/GenBank/DDBJ databases">
        <title>Complete genome sequence of Paenibacillus baekrokdamisoli strain KCTC 33723.</title>
        <authorList>
            <person name="Kang S.W."/>
            <person name="Lee K.C."/>
            <person name="Kim K.K."/>
            <person name="Kim J.S."/>
            <person name="Kim D.S."/>
            <person name="Ko S.H."/>
            <person name="Yang S.H."/>
            <person name="Lee J.S."/>
        </authorList>
    </citation>
    <scope>NUCLEOTIDE SEQUENCE [LARGE SCALE GENOMIC DNA]</scope>
    <source>
        <strain evidence="1 2">KCTC 33723</strain>
    </source>
</reference>
<protein>
    <submittedName>
        <fullName evidence="1">Uncharacterized protein</fullName>
    </submittedName>
</protein>
<dbReference type="KEGG" id="pbk:Back11_03290"/>
<dbReference type="AlphaFoldDB" id="A0A3G9J6J1"/>
<dbReference type="EMBL" id="AP019308">
    <property type="protein sequence ID" value="BBH18984.1"/>
    <property type="molecule type" value="Genomic_DNA"/>
</dbReference>
<evidence type="ECO:0000313" key="2">
    <source>
        <dbReference type="Proteomes" id="UP000275368"/>
    </source>
</evidence>
<evidence type="ECO:0000313" key="1">
    <source>
        <dbReference type="EMBL" id="BBH18984.1"/>
    </source>
</evidence>
<proteinExistence type="predicted"/>
<keyword evidence="2" id="KW-1185">Reference proteome</keyword>
<organism evidence="1 2">
    <name type="scientific">Paenibacillus baekrokdamisoli</name>
    <dbReference type="NCBI Taxonomy" id="1712516"/>
    <lineage>
        <taxon>Bacteria</taxon>
        <taxon>Bacillati</taxon>
        <taxon>Bacillota</taxon>
        <taxon>Bacilli</taxon>
        <taxon>Bacillales</taxon>
        <taxon>Paenibacillaceae</taxon>
        <taxon>Paenibacillus</taxon>
    </lineage>
</organism>
<name>A0A3G9J6J1_9BACL</name>
<dbReference type="Proteomes" id="UP000275368">
    <property type="component" value="Chromosome"/>
</dbReference>
<sequence>MLIISVYNFIGSTPKLVIDDEGNQMMSGQERSYFSPIAACRGIKGQRRRYSPVNHLKSANI</sequence>
<gene>
    <name evidence="1" type="ORF">Back11_03290</name>
</gene>